<keyword evidence="1" id="KW-0732">Signal</keyword>
<evidence type="ECO:0000313" key="6">
    <source>
        <dbReference type="EMBL" id="UYV72581.1"/>
    </source>
</evidence>
<dbReference type="PANTHER" id="PTHR12231">
    <property type="entry name" value="CTX-RELATED TYPE I TRANSMEMBRANE PROTEIN"/>
    <property type="match status" value="1"/>
</dbReference>
<evidence type="ECO:0000313" key="7">
    <source>
        <dbReference type="Proteomes" id="UP001235939"/>
    </source>
</evidence>
<proteinExistence type="predicted"/>
<dbReference type="PANTHER" id="PTHR12231:SF253">
    <property type="entry name" value="DPR-INTERACTING PROTEIN ETA, ISOFORM B-RELATED"/>
    <property type="match status" value="1"/>
</dbReference>
<dbReference type="InterPro" id="IPR007110">
    <property type="entry name" value="Ig-like_dom"/>
</dbReference>
<evidence type="ECO:0000256" key="2">
    <source>
        <dbReference type="ARBA" id="ARBA00022737"/>
    </source>
</evidence>
<evidence type="ECO:0000256" key="3">
    <source>
        <dbReference type="ARBA" id="ARBA00023157"/>
    </source>
</evidence>
<dbReference type="SUPFAM" id="SSF48726">
    <property type="entry name" value="Immunoglobulin"/>
    <property type="match status" value="1"/>
</dbReference>
<dbReference type="Pfam" id="PF13927">
    <property type="entry name" value="Ig_3"/>
    <property type="match status" value="1"/>
</dbReference>
<evidence type="ECO:0000256" key="1">
    <source>
        <dbReference type="ARBA" id="ARBA00022729"/>
    </source>
</evidence>
<dbReference type="SMART" id="SM00408">
    <property type="entry name" value="IGc2"/>
    <property type="match status" value="1"/>
</dbReference>
<organism evidence="6 7">
    <name type="scientific">Cordylochernes scorpioides</name>
    <dbReference type="NCBI Taxonomy" id="51811"/>
    <lineage>
        <taxon>Eukaryota</taxon>
        <taxon>Metazoa</taxon>
        <taxon>Ecdysozoa</taxon>
        <taxon>Arthropoda</taxon>
        <taxon>Chelicerata</taxon>
        <taxon>Arachnida</taxon>
        <taxon>Pseudoscorpiones</taxon>
        <taxon>Cheliferoidea</taxon>
        <taxon>Chernetidae</taxon>
        <taxon>Cordylochernes</taxon>
    </lineage>
</organism>
<dbReference type="Proteomes" id="UP001235939">
    <property type="component" value="Chromosome 09"/>
</dbReference>
<keyword evidence="2" id="KW-0677">Repeat</keyword>
<reference evidence="6 7" key="1">
    <citation type="submission" date="2022-01" db="EMBL/GenBank/DDBJ databases">
        <title>A chromosomal length assembly of Cordylochernes scorpioides.</title>
        <authorList>
            <person name="Zeh D."/>
            <person name="Zeh J."/>
        </authorList>
    </citation>
    <scope>NUCLEOTIDE SEQUENCE [LARGE SCALE GENOMIC DNA]</scope>
    <source>
        <strain evidence="6">IN4F17</strain>
        <tissue evidence="6">Whole Body</tissue>
    </source>
</reference>
<dbReference type="InterPro" id="IPR003599">
    <property type="entry name" value="Ig_sub"/>
</dbReference>
<keyword evidence="7" id="KW-1185">Reference proteome</keyword>
<evidence type="ECO:0000256" key="4">
    <source>
        <dbReference type="ARBA" id="ARBA00023319"/>
    </source>
</evidence>
<sequence length="143" mass="16014">MIWIPNQLVGSPLGSDVTLDCILESHPKSVTYWTTKEGQMLMSNTKYDTVMLDSGLYKLQMRLQIKDLVPDDFGLYTCVAKNSLGETEGTIRLYGEHSILAVRADRINFTPMDSETCLLIFAYPPVQTDKSAPITPIIAINLR</sequence>
<evidence type="ECO:0000259" key="5">
    <source>
        <dbReference type="PROSITE" id="PS50835"/>
    </source>
</evidence>
<dbReference type="InterPro" id="IPR013783">
    <property type="entry name" value="Ig-like_fold"/>
</dbReference>
<dbReference type="InterPro" id="IPR003598">
    <property type="entry name" value="Ig_sub2"/>
</dbReference>
<gene>
    <name evidence="6" type="ORF">LAZ67_9003847</name>
</gene>
<dbReference type="InterPro" id="IPR036179">
    <property type="entry name" value="Ig-like_dom_sf"/>
</dbReference>
<dbReference type="InterPro" id="IPR051170">
    <property type="entry name" value="Neural/epithelial_adhesion"/>
</dbReference>
<dbReference type="PROSITE" id="PS50835">
    <property type="entry name" value="IG_LIKE"/>
    <property type="match status" value="1"/>
</dbReference>
<keyword evidence="3" id="KW-1015">Disulfide bond</keyword>
<dbReference type="EMBL" id="CP092871">
    <property type="protein sequence ID" value="UYV72581.1"/>
    <property type="molecule type" value="Genomic_DNA"/>
</dbReference>
<keyword evidence="4" id="KW-0393">Immunoglobulin domain</keyword>
<feature type="domain" description="Ig-like" evidence="5">
    <location>
        <begin position="14"/>
        <end position="92"/>
    </location>
</feature>
<dbReference type="SMART" id="SM00409">
    <property type="entry name" value="IG"/>
    <property type="match status" value="1"/>
</dbReference>
<dbReference type="Gene3D" id="2.60.40.10">
    <property type="entry name" value="Immunoglobulins"/>
    <property type="match status" value="1"/>
</dbReference>
<protein>
    <recommendedName>
        <fullName evidence="5">Ig-like domain-containing protein</fullName>
    </recommendedName>
</protein>
<accession>A0ABY6KUN8</accession>
<name>A0ABY6KUN8_9ARAC</name>